<evidence type="ECO:0000313" key="12">
    <source>
        <dbReference type="Proteomes" id="UP000199513"/>
    </source>
</evidence>
<keyword evidence="12" id="KW-1185">Reference proteome</keyword>
<evidence type="ECO:0000256" key="1">
    <source>
        <dbReference type="ARBA" id="ARBA00004496"/>
    </source>
</evidence>
<comment type="similarity">
    <text evidence="2">Belongs to the TsaE family.</text>
</comment>
<dbReference type="Pfam" id="PF02367">
    <property type="entry name" value="TsaE"/>
    <property type="match status" value="1"/>
</dbReference>
<dbReference type="AlphaFoldDB" id="A0A1I2GIP5"/>
<evidence type="ECO:0000256" key="8">
    <source>
        <dbReference type="ARBA" id="ARBA00022840"/>
    </source>
</evidence>
<dbReference type="STRING" id="1003.SAMN04488541_101896"/>
<keyword evidence="4" id="KW-0963">Cytoplasm</keyword>
<sequence>MELFCKALEELPTVAAQIVVFAQEKKIWLFNGEMGAGKTTLIKAICEHLEVIDNVSSPTFSIVNEYLTKKNSTIYHFDFYRIKNEREVREIGIEEYFDSGNYCFLEWASLIPSLIPASYLNIDIELLANNQRVIKLRRHE</sequence>
<keyword evidence="7" id="KW-0547">Nucleotide-binding</keyword>
<keyword evidence="6" id="KW-0479">Metal-binding</keyword>
<comment type="subcellular location">
    <subcellularLocation>
        <location evidence="1">Cytoplasm</location>
    </subcellularLocation>
</comment>
<evidence type="ECO:0000256" key="10">
    <source>
        <dbReference type="ARBA" id="ARBA00032441"/>
    </source>
</evidence>
<evidence type="ECO:0000256" key="3">
    <source>
        <dbReference type="ARBA" id="ARBA00019010"/>
    </source>
</evidence>
<dbReference type="InterPro" id="IPR027417">
    <property type="entry name" value="P-loop_NTPase"/>
</dbReference>
<dbReference type="GO" id="GO:0005524">
    <property type="term" value="F:ATP binding"/>
    <property type="evidence" value="ECO:0007669"/>
    <property type="project" value="UniProtKB-KW"/>
</dbReference>
<protein>
    <recommendedName>
        <fullName evidence="3">tRNA threonylcarbamoyladenosine biosynthesis protein TsaE</fullName>
    </recommendedName>
    <alternativeName>
        <fullName evidence="10">t(6)A37 threonylcarbamoyladenosine biosynthesis protein TsaE</fullName>
    </alternativeName>
</protein>
<name>A0A1I2GIP5_9BACT</name>
<proteinExistence type="inferred from homology"/>
<dbReference type="GO" id="GO:0046872">
    <property type="term" value="F:metal ion binding"/>
    <property type="evidence" value="ECO:0007669"/>
    <property type="project" value="UniProtKB-KW"/>
</dbReference>
<keyword evidence="9" id="KW-0460">Magnesium</keyword>
<dbReference type="RefSeq" id="WP_091545285.1">
    <property type="nucleotide sequence ID" value="NZ_FONY01000018.1"/>
</dbReference>
<keyword evidence="8" id="KW-0067">ATP-binding</keyword>
<dbReference type="EMBL" id="FONY01000018">
    <property type="protein sequence ID" value="SFF17098.1"/>
    <property type="molecule type" value="Genomic_DNA"/>
</dbReference>
<evidence type="ECO:0000256" key="4">
    <source>
        <dbReference type="ARBA" id="ARBA00022490"/>
    </source>
</evidence>
<organism evidence="11 12">
    <name type="scientific">Thermoflexibacter ruber</name>
    <dbReference type="NCBI Taxonomy" id="1003"/>
    <lineage>
        <taxon>Bacteria</taxon>
        <taxon>Pseudomonadati</taxon>
        <taxon>Bacteroidota</taxon>
        <taxon>Cytophagia</taxon>
        <taxon>Cytophagales</taxon>
        <taxon>Thermoflexibacteraceae</taxon>
        <taxon>Thermoflexibacter</taxon>
    </lineage>
</organism>
<evidence type="ECO:0000313" key="11">
    <source>
        <dbReference type="EMBL" id="SFF17098.1"/>
    </source>
</evidence>
<dbReference type="Proteomes" id="UP000199513">
    <property type="component" value="Unassembled WGS sequence"/>
</dbReference>
<dbReference type="InterPro" id="IPR003442">
    <property type="entry name" value="T6A_TsaE"/>
</dbReference>
<evidence type="ECO:0000256" key="6">
    <source>
        <dbReference type="ARBA" id="ARBA00022723"/>
    </source>
</evidence>
<dbReference type="OrthoDB" id="9815896at2"/>
<dbReference type="GO" id="GO:0005737">
    <property type="term" value="C:cytoplasm"/>
    <property type="evidence" value="ECO:0007669"/>
    <property type="project" value="UniProtKB-SubCell"/>
</dbReference>
<evidence type="ECO:0000256" key="7">
    <source>
        <dbReference type="ARBA" id="ARBA00022741"/>
    </source>
</evidence>
<dbReference type="Gene3D" id="3.40.50.300">
    <property type="entry name" value="P-loop containing nucleotide triphosphate hydrolases"/>
    <property type="match status" value="1"/>
</dbReference>
<keyword evidence="5" id="KW-0819">tRNA processing</keyword>
<dbReference type="NCBIfam" id="TIGR00150">
    <property type="entry name" value="T6A_YjeE"/>
    <property type="match status" value="1"/>
</dbReference>
<accession>A0A1I2GIP5</accession>
<dbReference type="SUPFAM" id="SSF52540">
    <property type="entry name" value="P-loop containing nucleoside triphosphate hydrolases"/>
    <property type="match status" value="1"/>
</dbReference>
<dbReference type="PANTHER" id="PTHR33540:SF2">
    <property type="entry name" value="TRNA THREONYLCARBAMOYLADENOSINE BIOSYNTHESIS PROTEIN TSAE"/>
    <property type="match status" value="1"/>
</dbReference>
<evidence type="ECO:0000256" key="5">
    <source>
        <dbReference type="ARBA" id="ARBA00022694"/>
    </source>
</evidence>
<dbReference type="GO" id="GO:0002949">
    <property type="term" value="P:tRNA threonylcarbamoyladenosine modification"/>
    <property type="evidence" value="ECO:0007669"/>
    <property type="project" value="InterPro"/>
</dbReference>
<gene>
    <name evidence="11" type="ORF">SAMN04488541_101896</name>
</gene>
<reference evidence="11 12" key="1">
    <citation type="submission" date="2016-10" db="EMBL/GenBank/DDBJ databases">
        <authorList>
            <person name="de Groot N.N."/>
        </authorList>
    </citation>
    <scope>NUCLEOTIDE SEQUENCE [LARGE SCALE GENOMIC DNA]</scope>
    <source>
        <strain>GEY</strain>
        <strain evidence="12">DSM 9560</strain>
    </source>
</reference>
<dbReference type="PANTHER" id="PTHR33540">
    <property type="entry name" value="TRNA THREONYLCARBAMOYLADENOSINE BIOSYNTHESIS PROTEIN TSAE"/>
    <property type="match status" value="1"/>
</dbReference>
<evidence type="ECO:0000256" key="9">
    <source>
        <dbReference type="ARBA" id="ARBA00022842"/>
    </source>
</evidence>
<evidence type="ECO:0000256" key="2">
    <source>
        <dbReference type="ARBA" id="ARBA00007599"/>
    </source>
</evidence>